<feature type="non-terminal residue" evidence="1">
    <location>
        <position position="1"/>
    </location>
</feature>
<reference evidence="1 2" key="1">
    <citation type="journal article" date="2012" name="Genome Biol.">
        <title>Genome and low-iron response of an oceanic diatom adapted to chronic iron limitation.</title>
        <authorList>
            <person name="Lommer M."/>
            <person name="Specht M."/>
            <person name="Roy A.S."/>
            <person name="Kraemer L."/>
            <person name="Andreson R."/>
            <person name="Gutowska M.A."/>
            <person name="Wolf J."/>
            <person name="Bergner S.V."/>
            <person name="Schilhabel M.B."/>
            <person name="Klostermeier U.C."/>
            <person name="Beiko R.G."/>
            <person name="Rosenstiel P."/>
            <person name="Hippler M."/>
            <person name="Laroche J."/>
        </authorList>
    </citation>
    <scope>NUCLEOTIDE SEQUENCE [LARGE SCALE GENOMIC DNA]</scope>
    <source>
        <strain evidence="1 2">CCMP1005</strain>
    </source>
</reference>
<comment type="caution">
    <text evidence="1">The sequence shown here is derived from an EMBL/GenBank/DDBJ whole genome shotgun (WGS) entry which is preliminary data.</text>
</comment>
<evidence type="ECO:0000313" key="1">
    <source>
        <dbReference type="EMBL" id="EJK76524.1"/>
    </source>
</evidence>
<sequence length="202" mass="21944">EPLLQGGIVGKLDDDGNIPVYEEALGDGECRDANDRSYESVQFTTSGQGDMNFLPIKDTEDAKTKAPALDDVDFSPLVALMKTISDPYITRGVTTAYRFGWGVATKTGGIGFARKCYPNRAYKDNDRSPLFTFTDAYKGKIDRPRAIFATPIRTINIDAKPWEGGIFFALSSEINAGSSVAVTSFGRAALELTRASIPGKLR</sequence>
<organism evidence="1 2">
    <name type="scientific">Thalassiosira oceanica</name>
    <name type="common">Marine diatom</name>
    <dbReference type="NCBI Taxonomy" id="159749"/>
    <lineage>
        <taxon>Eukaryota</taxon>
        <taxon>Sar</taxon>
        <taxon>Stramenopiles</taxon>
        <taxon>Ochrophyta</taxon>
        <taxon>Bacillariophyta</taxon>
        <taxon>Coscinodiscophyceae</taxon>
        <taxon>Thalassiosirophycidae</taxon>
        <taxon>Thalassiosirales</taxon>
        <taxon>Thalassiosiraceae</taxon>
        <taxon>Thalassiosira</taxon>
    </lineage>
</organism>
<evidence type="ECO:0000313" key="2">
    <source>
        <dbReference type="Proteomes" id="UP000266841"/>
    </source>
</evidence>
<accession>K0THP0</accession>
<dbReference type="Proteomes" id="UP000266841">
    <property type="component" value="Unassembled WGS sequence"/>
</dbReference>
<dbReference type="AlphaFoldDB" id="K0THP0"/>
<keyword evidence="2" id="KW-1185">Reference proteome</keyword>
<dbReference type="EMBL" id="AGNL01002048">
    <property type="protein sequence ID" value="EJK76524.1"/>
    <property type="molecule type" value="Genomic_DNA"/>
</dbReference>
<proteinExistence type="predicted"/>
<gene>
    <name evidence="1" type="ORF">THAOC_01709</name>
</gene>
<protein>
    <submittedName>
        <fullName evidence="1">Uncharacterized protein</fullName>
    </submittedName>
</protein>
<name>K0THP0_THAOC</name>